<feature type="signal peptide" evidence="1">
    <location>
        <begin position="1"/>
        <end position="17"/>
    </location>
</feature>
<name>S6BMA3_BABBO</name>
<reference evidence="2" key="1">
    <citation type="journal article" date="2014" name="BMC Genomics">
        <title>The Babesia bovis gene and promoter model: an update from full-length EST analysis.</title>
        <authorList>
            <person name="Yamagishi J."/>
            <person name="Wakaguri H."/>
            <person name="Yokoyama N."/>
            <person name="Yamashita R."/>
            <person name="Suzuki Y."/>
            <person name="Xuan X."/>
            <person name="Igarashi I."/>
        </authorList>
    </citation>
    <scope>NUCLEOTIDE SEQUENCE</scope>
    <source>
        <strain evidence="2">Texas</strain>
    </source>
</reference>
<evidence type="ECO:0000313" key="2">
    <source>
        <dbReference type="EMBL" id="BAN65167.1"/>
    </source>
</evidence>
<organism evidence="2">
    <name type="scientific">Babesia bovis</name>
    <dbReference type="NCBI Taxonomy" id="5865"/>
    <lineage>
        <taxon>Eukaryota</taxon>
        <taxon>Sar</taxon>
        <taxon>Alveolata</taxon>
        <taxon>Apicomplexa</taxon>
        <taxon>Aconoidasida</taxon>
        <taxon>Piroplasmida</taxon>
        <taxon>Babesiidae</taxon>
        <taxon>Babesia</taxon>
    </lineage>
</organism>
<evidence type="ECO:0008006" key="3">
    <source>
        <dbReference type="Google" id="ProtNLM"/>
    </source>
</evidence>
<keyword evidence="1" id="KW-0732">Signal</keyword>
<protein>
    <recommendedName>
        <fullName evidence="3">Secreted protein</fullName>
    </recommendedName>
</protein>
<sequence length="110" mass="13068">MISILMLLVIFNSRAYLKTVNLRYIIISRPSSYECIMYHQKQMGKGRAKVCTIYQRQATVFRRMIHLIASRAKYFCIMIGRCIRDPNWQNCCVLTTKIWTSAKYFLLVFL</sequence>
<proteinExistence type="evidence at transcript level"/>
<accession>S6BMA3</accession>
<dbReference type="AlphaFoldDB" id="S6BMA3"/>
<feature type="chain" id="PRO_5004546397" description="Secreted protein" evidence="1">
    <location>
        <begin position="18"/>
        <end position="110"/>
    </location>
</feature>
<evidence type="ECO:0000256" key="1">
    <source>
        <dbReference type="SAM" id="SignalP"/>
    </source>
</evidence>
<dbReference type="EMBL" id="AK441373">
    <property type="protein sequence ID" value="BAN65167.1"/>
    <property type="molecule type" value="mRNA"/>
</dbReference>